<evidence type="ECO:0000256" key="3">
    <source>
        <dbReference type="ARBA" id="ARBA00022664"/>
    </source>
</evidence>
<feature type="region of interest" description="Disordered" evidence="8">
    <location>
        <begin position="36"/>
        <end position="61"/>
    </location>
</feature>
<evidence type="ECO:0000313" key="10">
    <source>
        <dbReference type="EMBL" id="CAB3398928.1"/>
    </source>
</evidence>
<dbReference type="OrthoDB" id="330772at2759"/>
<keyword evidence="5" id="KW-0804">Transcription</keyword>
<dbReference type="PANTHER" id="PTHR12707">
    <property type="entry name" value="PINN"/>
    <property type="match status" value="1"/>
</dbReference>
<feature type="compositionally biased region" description="Acidic residues" evidence="8">
    <location>
        <begin position="351"/>
        <end position="368"/>
    </location>
</feature>
<keyword evidence="6" id="KW-0508">mRNA splicing</keyword>
<reference evidence="10 11" key="1">
    <citation type="submission" date="2020-04" db="EMBL/GenBank/DDBJ databases">
        <authorList>
            <person name="Laetsch R D."/>
            <person name="Stevens L."/>
            <person name="Kumar S."/>
            <person name="Blaxter L. M."/>
        </authorList>
    </citation>
    <scope>NUCLEOTIDE SEQUENCE [LARGE SCALE GENOMIC DNA]</scope>
</reference>
<evidence type="ECO:0000256" key="5">
    <source>
        <dbReference type="ARBA" id="ARBA00023163"/>
    </source>
</evidence>
<evidence type="ECO:0000259" key="9">
    <source>
        <dbReference type="Pfam" id="PF04696"/>
    </source>
</evidence>
<dbReference type="InterPro" id="IPR039853">
    <property type="entry name" value="Pinin"/>
</dbReference>
<feature type="region of interest" description="Disordered" evidence="8">
    <location>
        <begin position="95"/>
        <end position="128"/>
    </location>
</feature>
<feature type="region of interest" description="Disordered" evidence="8">
    <location>
        <begin position="294"/>
        <end position="368"/>
    </location>
</feature>
<comment type="caution">
    <text evidence="10">The sequence shown here is derived from an EMBL/GenBank/DDBJ whole genome shotgun (WGS) entry which is preliminary data.</text>
</comment>
<feature type="compositionally biased region" description="Basic and acidic residues" evidence="8">
    <location>
        <begin position="294"/>
        <end position="303"/>
    </location>
</feature>
<feature type="domain" description="Pinin/SDK/MemA protein" evidence="9">
    <location>
        <begin position="154"/>
        <end position="276"/>
    </location>
</feature>
<dbReference type="GO" id="GO:0008380">
    <property type="term" value="P:RNA splicing"/>
    <property type="evidence" value="ECO:0007669"/>
    <property type="project" value="UniProtKB-KW"/>
</dbReference>
<dbReference type="EMBL" id="CADEPM010000001">
    <property type="protein sequence ID" value="CAB3398928.1"/>
    <property type="molecule type" value="Genomic_DNA"/>
</dbReference>
<feature type="compositionally biased region" description="Basic and acidic residues" evidence="8">
    <location>
        <begin position="333"/>
        <end position="345"/>
    </location>
</feature>
<dbReference type="Proteomes" id="UP000494206">
    <property type="component" value="Unassembled WGS sequence"/>
</dbReference>
<gene>
    <name evidence="10" type="ORF">CBOVIS_LOCUS2151</name>
</gene>
<evidence type="ECO:0000313" key="11">
    <source>
        <dbReference type="Proteomes" id="UP000494206"/>
    </source>
</evidence>
<comment type="similarity">
    <text evidence="2">Belongs to the pinin family.</text>
</comment>
<keyword evidence="7" id="KW-0539">Nucleus</keyword>
<dbReference type="AlphaFoldDB" id="A0A8S1EGP8"/>
<evidence type="ECO:0000256" key="6">
    <source>
        <dbReference type="ARBA" id="ARBA00023187"/>
    </source>
</evidence>
<evidence type="ECO:0000256" key="4">
    <source>
        <dbReference type="ARBA" id="ARBA00023015"/>
    </source>
</evidence>
<dbReference type="InterPro" id="IPR006786">
    <property type="entry name" value="Pinin_SDK_MemA"/>
</dbReference>
<proteinExistence type="inferred from homology"/>
<feature type="compositionally biased region" description="Acidic residues" evidence="8">
    <location>
        <begin position="304"/>
        <end position="319"/>
    </location>
</feature>
<comment type="subcellular location">
    <subcellularLocation>
        <location evidence="1">Nucleus</location>
    </subcellularLocation>
</comment>
<sequence length="368" mass="43298">MDKMVVEEIDTDINAIRDSIRSTDEQIGTLSGRLPRHQRISYADSDEPEPMNTSVDRKSFGLDDRRISMNRDYKRDSTGGAIRRRISTVDDRLEPKRGFAVKRQRTDYQNDDDDVDDEPKRSKKTIQSTVIMPALDSKGREEKIEKLKESENKDVKNRNRRLFSNLLIGTLTNFKKSERKTTQQEKQELVEKKLEESKKKEEEIRSQEKNELLKKRREQERELHNLQRKKALIQYAEINIKQLKNMKGAIKTSFGPSIYWQPAKHTVRSMELQQSTERYIDDLIKKREDQLKEDLEAKERKNENDDDDDDHENGEDEYDDGGKEEIEVVVDGSEIKRDIKIENEKNVGNGVEEEEEEEEEEEVHVELD</sequence>
<evidence type="ECO:0000256" key="8">
    <source>
        <dbReference type="SAM" id="MobiDB-lite"/>
    </source>
</evidence>
<dbReference type="PANTHER" id="PTHR12707:SF0">
    <property type="entry name" value="PININ"/>
    <property type="match status" value="1"/>
</dbReference>
<name>A0A8S1EGP8_9PELO</name>
<keyword evidence="11" id="KW-1185">Reference proteome</keyword>
<feature type="region of interest" description="Disordered" evidence="8">
    <location>
        <begin position="192"/>
        <end position="219"/>
    </location>
</feature>
<organism evidence="10 11">
    <name type="scientific">Caenorhabditis bovis</name>
    <dbReference type="NCBI Taxonomy" id="2654633"/>
    <lineage>
        <taxon>Eukaryota</taxon>
        <taxon>Metazoa</taxon>
        <taxon>Ecdysozoa</taxon>
        <taxon>Nematoda</taxon>
        <taxon>Chromadorea</taxon>
        <taxon>Rhabditida</taxon>
        <taxon>Rhabditina</taxon>
        <taxon>Rhabditomorpha</taxon>
        <taxon>Rhabditoidea</taxon>
        <taxon>Rhabditidae</taxon>
        <taxon>Peloderinae</taxon>
        <taxon>Caenorhabditis</taxon>
    </lineage>
</organism>
<evidence type="ECO:0000256" key="2">
    <source>
        <dbReference type="ARBA" id="ARBA00010386"/>
    </source>
</evidence>
<evidence type="ECO:0000256" key="1">
    <source>
        <dbReference type="ARBA" id="ARBA00004123"/>
    </source>
</evidence>
<dbReference type="Pfam" id="PF04696">
    <property type="entry name" value="Pinin_SDK_memA"/>
    <property type="match status" value="1"/>
</dbReference>
<keyword evidence="3" id="KW-0507">mRNA processing</keyword>
<accession>A0A8S1EGP8</accession>
<keyword evidence="4" id="KW-0805">Transcription regulation</keyword>
<dbReference type="GO" id="GO:0006397">
    <property type="term" value="P:mRNA processing"/>
    <property type="evidence" value="ECO:0007669"/>
    <property type="project" value="UniProtKB-KW"/>
</dbReference>
<evidence type="ECO:0000256" key="7">
    <source>
        <dbReference type="ARBA" id="ARBA00023242"/>
    </source>
</evidence>
<dbReference type="GO" id="GO:0071013">
    <property type="term" value="C:catalytic step 2 spliceosome"/>
    <property type="evidence" value="ECO:0007669"/>
    <property type="project" value="TreeGrafter"/>
</dbReference>
<protein>
    <recommendedName>
        <fullName evidence="9">Pinin/SDK/MemA protein domain-containing protein</fullName>
    </recommendedName>
</protein>